<feature type="transmembrane region" description="Helical" evidence="23">
    <location>
        <begin position="197"/>
        <end position="214"/>
    </location>
</feature>
<evidence type="ECO:0000256" key="9">
    <source>
        <dbReference type="ARBA" id="ARBA00022984"/>
    </source>
</evidence>
<dbReference type="InterPro" id="IPR018365">
    <property type="entry name" value="Cell_cycle_FtsW-rel_CS"/>
</dbReference>
<sequence length="445" mass="45507">MSAVPAGGRTTASLPADESTGGQTVRGSVLGQWNSVVTSYYVLIGASSLLLVIGLVMVLSSSSVESLEKSGNAYAVFFDQAKYALLGLPVAIVLARMPVRFFRAIAWPALGAALAFQSLIFLGLGCGKGGNTNWVCLPGGVSAQPSETIKLALALWLAAVLARKQQYLQEWKHVFIPAVPVAGVAIGAVLLGHDLGTALVLFILVAGALFVAGVPLRMFAVAGVFAGAAVAALVLLSDNRMGRISNWLGGDECSASADCYQTLHGSWGLASGGIGGLGLGQSREKWSYLPAAHNDFIFAILGEELGLVGTLVVLGLFGLLAFAMVRVIMRHPDPFVKIATGGILAWVVGQAFINIAVVIGLAPVIGVPLPLVSAGGSALIMTMAALGVVVAFARDEPGAADALAARAGVVRRSLAVVGLGRASSGRSSRGARDDAPRSSRGGGRA</sequence>
<keyword evidence="9" id="KW-0573">Peptidoglycan synthesis</keyword>
<keyword evidence="6" id="KW-0808">Transferase</keyword>
<evidence type="ECO:0000256" key="16">
    <source>
        <dbReference type="ARBA" id="ARBA00038053"/>
    </source>
</evidence>
<keyword evidence="10 23" id="KW-1133">Transmembrane helix</keyword>
<evidence type="ECO:0000313" key="25">
    <source>
        <dbReference type="Proteomes" id="UP000321386"/>
    </source>
</evidence>
<feature type="transmembrane region" description="Helical" evidence="23">
    <location>
        <begin position="305"/>
        <end position="329"/>
    </location>
</feature>
<dbReference type="RefSeq" id="WP_307723704.1">
    <property type="nucleotide sequence ID" value="NZ_BJUA01000013.1"/>
</dbReference>
<evidence type="ECO:0000256" key="4">
    <source>
        <dbReference type="ARBA" id="ARBA00022618"/>
    </source>
</evidence>
<dbReference type="GO" id="GO:0051301">
    <property type="term" value="P:cell division"/>
    <property type="evidence" value="ECO:0007669"/>
    <property type="project" value="UniProtKB-KW"/>
</dbReference>
<dbReference type="Pfam" id="PF01098">
    <property type="entry name" value="FTSW_RODA_SPOVE"/>
    <property type="match status" value="1"/>
</dbReference>
<dbReference type="PANTHER" id="PTHR30474:SF2">
    <property type="entry name" value="PEPTIDOGLYCAN GLYCOSYLTRANSFERASE FTSW-RELATED"/>
    <property type="match status" value="1"/>
</dbReference>
<dbReference type="GO" id="GO:0008955">
    <property type="term" value="F:peptidoglycan glycosyltransferase activity"/>
    <property type="evidence" value="ECO:0007669"/>
    <property type="project" value="UniProtKB-EC"/>
</dbReference>
<dbReference type="EMBL" id="BJUA01000013">
    <property type="protein sequence ID" value="GEK18878.1"/>
    <property type="molecule type" value="Genomic_DNA"/>
</dbReference>
<organism evidence="24 25">
    <name type="scientific">Cellulomonas persica</name>
    <dbReference type="NCBI Taxonomy" id="76861"/>
    <lineage>
        <taxon>Bacteria</taxon>
        <taxon>Bacillati</taxon>
        <taxon>Actinomycetota</taxon>
        <taxon>Actinomycetes</taxon>
        <taxon>Micrococcales</taxon>
        <taxon>Cellulomonadaceae</taxon>
        <taxon>Cellulomonas</taxon>
    </lineage>
</organism>
<dbReference type="GO" id="GO:0008360">
    <property type="term" value="P:regulation of cell shape"/>
    <property type="evidence" value="ECO:0007669"/>
    <property type="project" value="UniProtKB-KW"/>
</dbReference>
<dbReference type="AlphaFoldDB" id="A0A510UW56"/>
<feature type="transmembrane region" description="Helical" evidence="23">
    <location>
        <begin position="341"/>
        <end position="365"/>
    </location>
</feature>
<proteinExistence type="inferred from homology"/>
<dbReference type="GO" id="GO:0009252">
    <property type="term" value="P:peptidoglycan biosynthetic process"/>
    <property type="evidence" value="ECO:0007669"/>
    <property type="project" value="UniProtKB-KW"/>
</dbReference>
<dbReference type="GO" id="GO:0005886">
    <property type="term" value="C:plasma membrane"/>
    <property type="evidence" value="ECO:0007669"/>
    <property type="project" value="UniProtKB-SubCell"/>
</dbReference>
<dbReference type="GO" id="GO:0032153">
    <property type="term" value="C:cell division site"/>
    <property type="evidence" value="ECO:0007669"/>
    <property type="project" value="TreeGrafter"/>
</dbReference>
<keyword evidence="8" id="KW-0133">Cell shape</keyword>
<feature type="region of interest" description="Disordered" evidence="22">
    <location>
        <begin position="1"/>
        <end position="24"/>
    </location>
</feature>
<evidence type="ECO:0000313" key="24">
    <source>
        <dbReference type="EMBL" id="GEK18878.1"/>
    </source>
</evidence>
<dbReference type="GO" id="GO:0071555">
    <property type="term" value="P:cell wall organization"/>
    <property type="evidence" value="ECO:0007669"/>
    <property type="project" value="UniProtKB-KW"/>
</dbReference>
<keyword evidence="5" id="KW-0328">Glycosyltransferase</keyword>
<feature type="transmembrane region" description="Helical" evidence="23">
    <location>
        <begin position="174"/>
        <end position="191"/>
    </location>
</feature>
<keyword evidence="13" id="KW-0961">Cell wall biogenesis/degradation</keyword>
<evidence type="ECO:0000256" key="21">
    <source>
        <dbReference type="ARBA" id="ARBA00049966"/>
    </source>
</evidence>
<comment type="similarity">
    <text evidence="16">Belongs to the SEDS family. FtsW subfamily.</text>
</comment>
<evidence type="ECO:0000256" key="20">
    <source>
        <dbReference type="ARBA" id="ARBA00049902"/>
    </source>
</evidence>
<comment type="function">
    <text evidence="21">Peptidoglycan polymerase that is essential for cell division.</text>
</comment>
<dbReference type="GO" id="GO:0015648">
    <property type="term" value="F:lipid-linked peptidoglycan transporter activity"/>
    <property type="evidence" value="ECO:0007669"/>
    <property type="project" value="TreeGrafter"/>
</dbReference>
<keyword evidence="3" id="KW-1003">Cell membrane</keyword>
<feature type="transmembrane region" description="Helical" evidence="23">
    <location>
        <begin position="80"/>
        <end position="97"/>
    </location>
</feature>
<dbReference type="NCBIfam" id="TIGR02614">
    <property type="entry name" value="ftsW"/>
    <property type="match status" value="1"/>
</dbReference>
<dbReference type="EC" id="2.4.99.28" evidence="19"/>
<feature type="region of interest" description="Disordered" evidence="22">
    <location>
        <begin position="419"/>
        <end position="445"/>
    </location>
</feature>
<comment type="subcellular location">
    <subcellularLocation>
        <location evidence="1">Cell membrane</location>
        <topology evidence="1">Multi-pass membrane protein</topology>
    </subcellularLocation>
</comment>
<feature type="transmembrane region" description="Helical" evidence="23">
    <location>
        <begin position="104"/>
        <end position="124"/>
    </location>
</feature>
<evidence type="ECO:0000256" key="15">
    <source>
        <dbReference type="ARBA" id="ARBA00033270"/>
    </source>
</evidence>
<dbReference type="Proteomes" id="UP000321386">
    <property type="component" value="Unassembled WGS sequence"/>
</dbReference>
<evidence type="ECO:0000256" key="7">
    <source>
        <dbReference type="ARBA" id="ARBA00022692"/>
    </source>
</evidence>
<feature type="transmembrane region" description="Helical" evidence="23">
    <location>
        <begin position="219"/>
        <end position="237"/>
    </location>
</feature>
<evidence type="ECO:0000256" key="18">
    <source>
        <dbReference type="ARBA" id="ARBA00041418"/>
    </source>
</evidence>
<evidence type="ECO:0000256" key="12">
    <source>
        <dbReference type="ARBA" id="ARBA00023306"/>
    </source>
</evidence>
<keyword evidence="4 24" id="KW-0132">Cell division</keyword>
<evidence type="ECO:0000256" key="23">
    <source>
        <dbReference type="SAM" id="Phobius"/>
    </source>
</evidence>
<evidence type="ECO:0000256" key="11">
    <source>
        <dbReference type="ARBA" id="ARBA00023136"/>
    </source>
</evidence>
<evidence type="ECO:0000256" key="6">
    <source>
        <dbReference type="ARBA" id="ARBA00022679"/>
    </source>
</evidence>
<evidence type="ECO:0000256" key="13">
    <source>
        <dbReference type="ARBA" id="ARBA00023316"/>
    </source>
</evidence>
<evidence type="ECO:0000256" key="3">
    <source>
        <dbReference type="ARBA" id="ARBA00022475"/>
    </source>
</evidence>
<dbReference type="PANTHER" id="PTHR30474">
    <property type="entry name" value="CELL CYCLE PROTEIN"/>
    <property type="match status" value="1"/>
</dbReference>
<evidence type="ECO:0000256" key="10">
    <source>
        <dbReference type="ARBA" id="ARBA00022989"/>
    </source>
</evidence>
<dbReference type="PROSITE" id="PS00428">
    <property type="entry name" value="FTSW_RODA_SPOVE"/>
    <property type="match status" value="1"/>
</dbReference>
<evidence type="ECO:0000256" key="2">
    <source>
        <dbReference type="ARBA" id="ARBA00004752"/>
    </source>
</evidence>
<reference evidence="24 25" key="1">
    <citation type="submission" date="2019-07" db="EMBL/GenBank/DDBJ databases">
        <title>Whole genome shotgun sequence of Cellulomonas persica NBRC 101101.</title>
        <authorList>
            <person name="Hosoyama A."/>
            <person name="Uohara A."/>
            <person name="Ohji S."/>
            <person name="Ichikawa N."/>
        </authorList>
    </citation>
    <scope>NUCLEOTIDE SEQUENCE [LARGE SCALE GENOMIC DNA]</scope>
    <source>
        <strain evidence="24 25">NBRC 101101</strain>
    </source>
</reference>
<feature type="compositionally biased region" description="Low complexity" evidence="22">
    <location>
        <begin position="419"/>
        <end position="428"/>
    </location>
</feature>
<comment type="pathway">
    <text evidence="2">Cell wall biogenesis; peptidoglycan biosynthesis.</text>
</comment>
<evidence type="ECO:0000256" key="1">
    <source>
        <dbReference type="ARBA" id="ARBA00004651"/>
    </source>
</evidence>
<evidence type="ECO:0000256" key="5">
    <source>
        <dbReference type="ARBA" id="ARBA00022676"/>
    </source>
</evidence>
<evidence type="ECO:0000256" key="17">
    <source>
        <dbReference type="ARBA" id="ARBA00041185"/>
    </source>
</evidence>
<gene>
    <name evidence="24" type="ORF">CPE01_26110</name>
</gene>
<evidence type="ECO:0000256" key="22">
    <source>
        <dbReference type="SAM" id="MobiDB-lite"/>
    </source>
</evidence>
<accession>A0A510UW56</accession>
<keyword evidence="12" id="KW-0131">Cell cycle</keyword>
<comment type="catalytic activity">
    <reaction evidence="20">
        <text>[GlcNAc-(1-&gt;4)-Mur2Ac(oyl-L-Ala-gamma-D-Glu-L-Lys-D-Ala-D-Ala)](n)-di-trans,octa-cis-undecaprenyl diphosphate + beta-D-GlcNAc-(1-&gt;4)-Mur2Ac(oyl-L-Ala-gamma-D-Glu-L-Lys-D-Ala-D-Ala)-di-trans,octa-cis-undecaprenyl diphosphate = [GlcNAc-(1-&gt;4)-Mur2Ac(oyl-L-Ala-gamma-D-Glu-L-Lys-D-Ala-D-Ala)](n+1)-di-trans,octa-cis-undecaprenyl diphosphate + di-trans,octa-cis-undecaprenyl diphosphate + H(+)</text>
        <dbReference type="Rhea" id="RHEA:23708"/>
        <dbReference type="Rhea" id="RHEA-COMP:9602"/>
        <dbReference type="Rhea" id="RHEA-COMP:9603"/>
        <dbReference type="ChEBI" id="CHEBI:15378"/>
        <dbReference type="ChEBI" id="CHEBI:58405"/>
        <dbReference type="ChEBI" id="CHEBI:60033"/>
        <dbReference type="ChEBI" id="CHEBI:78435"/>
        <dbReference type="EC" id="2.4.99.28"/>
    </reaction>
</comment>
<dbReference type="InterPro" id="IPR013437">
    <property type="entry name" value="FtsW"/>
</dbReference>
<keyword evidence="11 23" id="KW-0472">Membrane</keyword>
<evidence type="ECO:0000256" key="8">
    <source>
        <dbReference type="ARBA" id="ARBA00022960"/>
    </source>
</evidence>
<keyword evidence="7 23" id="KW-0812">Transmembrane</keyword>
<feature type="transmembrane region" description="Helical" evidence="23">
    <location>
        <begin position="40"/>
        <end position="60"/>
    </location>
</feature>
<evidence type="ECO:0000256" key="19">
    <source>
        <dbReference type="ARBA" id="ARBA00044770"/>
    </source>
</evidence>
<comment type="caution">
    <text evidence="24">The sequence shown here is derived from an EMBL/GenBank/DDBJ whole genome shotgun (WGS) entry which is preliminary data.</text>
</comment>
<dbReference type="InterPro" id="IPR001182">
    <property type="entry name" value="FtsW/RodA"/>
</dbReference>
<evidence type="ECO:0000256" key="14">
    <source>
        <dbReference type="ARBA" id="ARBA00032370"/>
    </source>
</evidence>
<protein>
    <recommendedName>
        <fullName evidence="17">Probable peptidoglycan glycosyltransferase FtsW</fullName>
        <ecNumber evidence="19">2.4.99.28</ecNumber>
    </recommendedName>
    <alternativeName>
        <fullName evidence="18">Cell division protein FtsW</fullName>
    </alternativeName>
    <alternativeName>
        <fullName evidence="15">Cell wall polymerase</fullName>
    </alternativeName>
    <alternativeName>
        <fullName evidence="14">Peptidoglycan polymerase</fullName>
    </alternativeName>
</protein>
<keyword evidence="25" id="KW-1185">Reference proteome</keyword>
<feature type="transmembrane region" description="Helical" evidence="23">
    <location>
        <begin position="371"/>
        <end position="393"/>
    </location>
</feature>
<name>A0A510UW56_9CELL</name>